<protein>
    <recommendedName>
        <fullName evidence="4">DYW domain-containing protein</fullName>
    </recommendedName>
</protein>
<dbReference type="InterPro" id="IPR046960">
    <property type="entry name" value="PPR_At4g14850-like_plant"/>
</dbReference>
<dbReference type="Gene3D" id="1.25.40.10">
    <property type="entry name" value="Tetratricopeptide repeat domain"/>
    <property type="match status" value="3"/>
</dbReference>
<gene>
    <name evidence="5" type="ORF">IFM89_007220</name>
</gene>
<feature type="repeat" description="PPR" evidence="2">
    <location>
        <begin position="288"/>
        <end position="322"/>
    </location>
</feature>
<dbReference type="GO" id="GO:0008270">
    <property type="term" value="F:zinc ion binding"/>
    <property type="evidence" value="ECO:0007669"/>
    <property type="project" value="InterPro"/>
</dbReference>
<evidence type="ECO:0000313" key="6">
    <source>
        <dbReference type="Proteomes" id="UP000631114"/>
    </source>
</evidence>
<feature type="domain" description="DYW" evidence="4">
    <location>
        <begin position="503"/>
        <end position="595"/>
    </location>
</feature>
<evidence type="ECO:0000256" key="2">
    <source>
        <dbReference type="PROSITE-ProRule" id="PRU00708"/>
    </source>
</evidence>
<dbReference type="GO" id="GO:0003723">
    <property type="term" value="F:RNA binding"/>
    <property type="evidence" value="ECO:0007669"/>
    <property type="project" value="InterPro"/>
</dbReference>
<dbReference type="SUPFAM" id="SSF48452">
    <property type="entry name" value="TPR-like"/>
    <property type="match status" value="1"/>
</dbReference>
<evidence type="ECO:0000256" key="1">
    <source>
        <dbReference type="ARBA" id="ARBA00022737"/>
    </source>
</evidence>
<dbReference type="Pfam" id="PF20431">
    <property type="entry name" value="E_motif"/>
    <property type="match status" value="1"/>
</dbReference>
<keyword evidence="6" id="KW-1185">Reference proteome</keyword>
<dbReference type="PANTHER" id="PTHR47926:SF463">
    <property type="entry name" value="PENTATRICOPEPTIDE REPEAT-CONTAINING PROTEIN"/>
    <property type="match status" value="1"/>
</dbReference>
<evidence type="ECO:0000259" key="4">
    <source>
        <dbReference type="Pfam" id="PF14432"/>
    </source>
</evidence>
<dbReference type="PROSITE" id="PS51375">
    <property type="entry name" value="PPR"/>
    <property type="match status" value="4"/>
</dbReference>
<comment type="caution">
    <text evidence="5">The sequence shown here is derived from an EMBL/GenBank/DDBJ whole genome shotgun (WGS) entry which is preliminary data.</text>
</comment>
<dbReference type="InterPro" id="IPR002885">
    <property type="entry name" value="PPR_rpt"/>
</dbReference>
<dbReference type="GO" id="GO:0009451">
    <property type="term" value="P:RNA modification"/>
    <property type="evidence" value="ECO:0007669"/>
    <property type="project" value="InterPro"/>
</dbReference>
<feature type="repeat" description="PPR" evidence="2">
    <location>
        <begin position="187"/>
        <end position="221"/>
    </location>
</feature>
<dbReference type="FunFam" id="1.25.40.10:FF:000348">
    <property type="entry name" value="Pentatricopeptide repeat-containing protein chloroplastic"/>
    <property type="match status" value="1"/>
</dbReference>
<dbReference type="EMBL" id="JADFTS010000002">
    <property type="protein sequence ID" value="KAF9619472.1"/>
    <property type="molecule type" value="Genomic_DNA"/>
</dbReference>
<dbReference type="AlphaFoldDB" id="A0A835INI1"/>
<keyword evidence="1" id="KW-0677">Repeat</keyword>
<dbReference type="OrthoDB" id="330671at2759"/>
<dbReference type="Pfam" id="PF13041">
    <property type="entry name" value="PPR_2"/>
    <property type="match status" value="2"/>
</dbReference>
<dbReference type="FunFam" id="1.25.40.10:FF:000242">
    <property type="entry name" value="Pentatricopeptide repeat-containing protein"/>
    <property type="match status" value="1"/>
</dbReference>
<dbReference type="Proteomes" id="UP000631114">
    <property type="component" value="Unassembled WGS sequence"/>
</dbReference>
<dbReference type="InterPro" id="IPR046848">
    <property type="entry name" value="E_motif"/>
</dbReference>
<evidence type="ECO:0000256" key="3">
    <source>
        <dbReference type="SAM" id="MobiDB-lite"/>
    </source>
</evidence>
<dbReference type="PANTHER" id="PTHR47926">
    <property type="entry name" value="PENTATRICOPEPTIDE REPEAT-CONTAINING PROTEIN"/>
    <property type="match status" value="1"/>
</dbReference>
<dbReference type="NCBIfam" id="TIGR00756">
    <property type="entry name" value="PPR"/>
    <property type="match status" value="5"/>
</dbReference>
<dbReference type="Pfam" id="PF14432">
    <property type="entry name" value="DYW_deaminase"/>
    <property type="match status" value="1"/>
</dbReference>
<feature type="repeat" description="PPR" evidence="2">
    <location>
        <begin position="55"/>
        <end position="89"/>
    </location>
</feature>
<dbReference type="InterPro" id="IPR011990">
    <property type="entry name" value="TPR-like_helical_dom_sf"/>
</dbReference>
<proteinExistence type="predicted"/>
<reference evidence="5 6" key="1">
    <citation type="submission" date="2020-10" db="EMBL/GenBank/DDBJ databases">
        <title>The Coptis chinensis genome and diversification of protoberbering-type alkaloids.</title>
        <authorList>
            <person name="Wang B."/>
            <person name="Shu S."/>
            <person name="Song C."/>
            <person name="Liu Y."/>
        </authorList>
    </citation>
    <scope>NUCLEOTIDE SEQUENCE [LARGE SCALE GENOMIC DNA]</scope>
    <source>
        <strain evidence="5">HL-2020</strain>
        <tissue evidence="5">Leaf</tissue>
    </source>
</reference>
<evidence type="ECO:0000313" key="5">
    <source>
        <dbReference type="EMBL" id="KAF9619472.1"/>
    </source>
</evidence>
<sequence>MLKHERTEANSHPYDQNRTSSRYHLSQQTVNLCALSTSGDLLYARRVFHTIQSPNTFMWNIMIKGYSNDKNPEGAILLYNQMLHNSIQHTEYTFPFLLKACAKLARLEETEQIHSHIVKTGFSSDVYSANSLLHAYAKSGKLVSARCLFDRIAERDIVSWNSMVDAYVKNKEIEAACRLFNQTPVKNVISWTSVIAGCVTSGSFKDAIHIFQKMQIAGVIPDSTVLASILSACANLGALDQGKWIHAYIDKNQMQIDEALGCNLVDMYAKCGDIVDALKVFRTIKNKGVHTWTAMITGFAIHGCGREALELFRDMQKAGVKPNQITFTSALTACSHAGLLEEGKFLFESMQRSYSLTSSIEHYGCMVNILGRAGCLTEAEELIKTMPMNPNATILGALLSACSIHRNFDLGKRLGKTLIEADPNHAGRYIQLATTFAATGEWDQAVKVRKMMKDRGVTKFPGCSSIELSGVVHEFYVCDWSHQQMKEINLMWDRIMVRLRQVGYIPMTGNLLLDLEEEEKETAIHRHSEKLAIAFGLINSEPGTKIRVVKNLRVCEDCHTATKLISEIYSCEIVVRDRTRFHLFKDGKCSCGDYW</sequence>
<name>A0A835INI1_9MAGN</name>
<organism evidence="5 6">
    <name type="scientific">Coptis chinensis</name>
    <dbReference type="NCBI Taxonomy" id="261450"/>
    <lineage>
        <taxon>Eukaryota</taxon>
        <taxon>Viridiplantae</taxon>
        <taxon>Streptophyta</taxon>
        <taxon>Embryophyta</taxon>
        <taxon>Tracheophyta</taxon>
        <taxon>Spermatophyta</taxon>
        <taxon>Magnoliopsida</taxon>
        <taxon>Ranunculales</taxon>
        <taxon>Ranunculaceae</taxon>
        <taxon>Coptidoideae</taxon>
        <taxon>Coptis</taxon>
    </lineage>
</organism>
<feature type="repeat" description="PPR" evidence="2">
    <location>
        <begin position="125"/>
        <end position="159"/>
    </location>
</feature>
<feature type="region of interest" description="Disordered" evidence="3">
    <location>
        <begin position="1"/>
        <end position="20"/>
    </location>
</feature>
<accession>A0A835INI1</accession>
<dbReference type="Pfam" id="PF01535">
    <property type="entry name" value="PPR"/>
    <property type="match status" value="4"/>
</dbReference>
<dbReference type="InterPro" id="IPR032867">
    <property type="entry name" value="DYW_dom"/>
</dbReference>